<comment type="catalytic activity">
    <reaction evidence="1">
        <text>a ribonucleoside 5'-phosphate + H2O = a ribonucleoside + phosphate</text>
        <dbReference type="Rhea" id="RHEA:12484"/>
        <dbReference type="ChEBI" id="CHEBI:15377"/>
        <dbReference type="ChEBI" id="CHEBI:18254"/>
        <dbReference type="ChEBI" id="CHEBI:43474"/>
        <dbReference type="ChEBI" id="CHEBI:58043"/>
        <dbReference type="EC" id="3.1.3.5"/>
    </reaction>
</comment>
<dbReference type="GO" id="GO:0006196">
    <property type="term" value="P:AMP catabolic process"/>
    <property type="evidence" value="ECO:0007669"/>
    <property type="project" value="TreeGrafter"/>
</dbReference>
<evidence type="ECO:0000256" key="3">
    <source>
        <dbReference type="ARBA" id="ARBA00012643"/>
    </source>
</evidence>
<dbReference type="InterPro" id="IPR036907">
    <property type="entry name" value="5'-Nucleotdase_C_sf"/>
</dbReference>
<evidence type="ECO:0000313" key="12">
    <source>
        <dbReference type="Proteomes" id="UP000285301"/>
    </source>
</evidence>
<dbReference type="OrthoDB" id="7722975at2759"/>
<dbReference type="PANTHER" id="PTHR11575">
    <property type="entry name" value="5'-NUCLEOTIDASE-RELATED"/>
    <property type="match status" value="1"/>
</dbReference>
<dbReference type="PRINTS" id="PR01607">
    <property type="entry name" value="APYRASEFAMLY"/>
</dbReference>
<evidence type="ECO:0000256" key="6">
    <source>
        <dbReference type="ARBA" id="ARBA00022741"/>
    </source>
</evidence>
<proteinExistence type="inferred from homology"/>
<evidence type="ECO:0000259" key="9">
    <source>
        <dbReference type="Pfam" id="PF00149"/>
    </source>
</evidence>
<evidence type="ECO:0000256" key="7">
    <source>
        <dbReference type="ARBA" id="ARBA00022801"/>
    </source>
</evidence>
<protein>
    <recommendedName>
        <fullName evidence="3">5'-nucleotidase</fullName>
        <ecNumber evidence="3">3.1.3.5</ecNumber>
    </recommendedName>
</protein>
<keyword evidence="6 8" id="KW-0547">Nucleotide-binding</keyword>
<dbReference type="GO" id="GO:0005886">
    <property type="term" value="C:plasma membrane"/>
    <property type="evidence" value="ECO:0007669"/>
    <property type="project" value="TreeGrafter"/>
</dbReference>
<dbReference type="SUPFAM" id="SSF56300">
    <property type="entry name" value="Metallo-dependent phosphatases"/>
    <property type="match status" value="1"/>
</dbReference>
<dbReference type="InterPro" id="IPR006179">
    <property type="entry name" value="5_nucleotidase/apyrase"/>
</dbReference>
<evidence type="ECO:0000256" key="8">
    <source>
        <dbReference type="RuleBase" id="RU362119"/>
    </source>
</evidence>
<reference evidence="11 12" key="1">
    <citation type="journal article" date="2018" name="Gigascience">
        <title>Genomes of trombidid mites reveal novel predicted allergens and laterally-transferred genes associated with secondary metabolism.</title>
        <authorList>
            <person name="Dong X."/>
            <person name="Chaisiri K."/>
            <person name="Xia D."/>
            <person name="Armstrong S.D."/>
            <person name="Fang Y."/>
            <person name="Donnelly M.J."/>
            <person name="Kadowaki T."/>
            <person name="McGarry J.W."/>
            <person name="Darby A.C."/>
            <person name="Makepeace B.L."/>
        </authorList>
    </citation>
    <scope>NUCLEOTIDE SEQUENCE [LARGE SCALE GENOMIC DNA]</scope>
    <source>
        <strain evidence="11">UoL-WK</strain>
    </source>
</reference>
<dbReference type="EMBL" id="NCKU01001618">
    <property type="protein sequence ID" value="RWS11647.1"/>
    <property type="molecule type" value="Genomic_DNA"/>
</dbReference>
<dbReference type="EC" id="3.1.3.5" evidence="3"/>
<feature type="domain" description="5'-Nucleotidase C-terminal" evidence="10">
    <location>
        <begin position="270"/>
        <end position="454"/>
    </location>
</feature>
<dbReference type="Pfam" id="PF02872">
    <property type="entry name" value="5_nucleotid_C"/>
    <property type="match status" value="1"/>
</dbReference>
<dbReference type="InterPro" id="IPR004843">
    <property type="entry name" value="Calcineurin-like_PHP"/>
</dbReference>
<dbReference type="AlphaFoldDB" id="A0A3S3PAY8"/>
<dbReference type="GO" id="GO:0046872">
    <property type="term" value="F:metal ion binding"/>
    <property type="evidence" value="ECO:0007669"/>
    <property type="project" value="UniProtKB-KW"/>
</dbReference>
<dbReference type="CDD" id="cd07409">
    <property type="entry name" value="MPP_CD73_N"/>
    <property type="match status" value="1"/>
</dbReference>
<dbReference type="GO" id="GO:0008253">
    <property type="term" value="F:5'-nucleotidase activity"/>
    <property type="evidence" value="ECO:0007669"/>
    <property type="project" value="UniProtKB-EC"/>
</dbReference>
<evidence type="ECO:0000256" key="5">
    <source>
        <dbReference type="ARBA" id="ARBA00022729"/>
    </source>
</evidence>
<evidence type="ECO:0000256" key="4">
    <source>
        <dbReference type="ARBA" id="ARBA00022723"/>
    </source>
</evidence>
<dbReference type="PANTHER" id="PTHR11575:SF24">
    <property type="entry name" value="5'-NUCLEOTIDASE"/>
    <property type="match status" value="1"/>
</dbReference>
<evidence type="ECO:0000256" key="1">
    <source>
        <dbReference type="ARBA" id="ARBA00000815"/>
    </source>
</evidence>
<comment type="similarity">
    <text evidence="2 8">Belongs to the 5'-nucleotidase family.</text>
</comment>
<evidence type="ECO:0000313" key="11">
    <source>
        <dbReference type="EMBL" id="RWS11647.1"/>
    </source>
</evidence>
<dbReference type="Pfam" id="PF00149">
    <property type="entry name" value="Metallophos"/>
    <property type="match status" value="1"/>
</dbReference>
<gene>
    <name evidence="11" type="ORF">B4U79_11299</name>
</gene>
<dbReference type="SUPFAM" id="SSF55816">
    <property type="entry name" value="5'-nucleotidase (syn. UDP-sugar hydrolase), C-terminal domain"/>
    <property type="match status" value="1"/>
</dbReference>
<keyword evidence="5" id="KW-0732">Signal</keyword>
<dbReference type="PROSITE" id="PS00786">
    <property type="entry name" value="5_NUCLEOTIDASE_2"/>
    <property type="match status" value="1"/>
</dbReference>
<dbReference type="STRING" id="1965070.A0A3S3PAY8"/>
<feature type="domain" description="Calcineurin-like phosphoesterase" evidence="9">
    <location>
        <begin position="3"/>
        <end position="175"/>
    </location>
</feature>
<dbReference type="InterPro" id="IPR006146">
    <property type="entry name" value="5'-Nucleotdase_CS"/>
</dbReference>
<dbReference type="FunFam" id="3.90.780.10:FF:000001">
    <property type="entry name" value="NT5E isoform 3"/>
    <property type="match status" value="1"/>
</dbReference>
<dbReference type="Proteomes" id="UP000285301">
    <property type="component" value="Unassembled WGS sequence"/>
</dbReference>
<dbReference type="InterPro" id="IPR029052">
    <property type="entry name" value="Metallo-depent_PP-like"/>
</dbReference>
<dbReference type="GO" id="GO:0000166">
    <property type="term" value="F:nucleotide binding"/>
    <property type="evidence" value="ECO:0007669"/>
    <property type="project" value="UniProtKB-KW"/>
</dbReference>
<dbReference type="FunFam" id="3.60.21.10:FF:000020">
    <property type="entry name" value="NT5E isoform 4"/>
    <property type="match status" value="1"/>
</dbReference>
<comment type="caution">
    <text evidence="11">The sequence shown here is derived from an EMBL/GenBank/DDBJ whole genome shotgun (WGS) entry which is preliminary data.</text>
</comment>
<keyword evidence="7 8" id="KW-0378">Hydrolase</keyword>
<evidence type="ECO:0000259" key="10">
    <source>
        <dbReference type="Pfam" id="PF02872"/>
    </source>
</evidence>
<sequence length="527" mass="58584">IRELRNKIPNVLVLNAGDSFAGTLWYTLYKWKIVAEFVNLIRYDAMSLGNHEFDDGVDGLAPYLDATSPYVPTLCCNIDISKEPKLKHIMKSKVFPIDGHEVGVIGYLTPETAFISQSGPTVKFTDEIASIREEVSRLREKGVKIIIAVGHSGYKKDLEIAHQIADLDVVIGGHSNTFLYNGKAPSIEQPVDKYPVVINHSKGRKTLVVTAYAFGKYLGFLNVSFNQNGNIVWYKGNPISLDEKVPEDSDSRSMLVKREKEIEAKFKVKIGETAVFLDGERQSCRRVECNFGNLITDAFVNSLLTREQTRSANSGWTEFPMAIINGGSIRSSVSEDENDGNIIMLDILNAMPFNNYINAVEISGRKLVRLLEQSVSKYSTSLAEIGGGFFQVSGIKVVYDISKPIGNRVKSVQVRCGPTCKIPIYEHLNPEKVYRLLLPDYIANGGNNYTIFSESDVKHIPIGSMDVDIVSRYIKTHKPIMIGVEGRIVFDNSQSNVASVLTSKCVSLVGLILLLIIKTFFKSYDTV</sequence>
<name>A0A3S3PAY8_9ACAR</name>
<evidence type="ECO:0000256" key="2">
    <source>
        <dbReference type="ARBA" id="ARBA00006654"/>
    </source>
</evidence>
<keyword evidence="4" id="KW-0479">Metal-binding</keyword>
<feature type="non-terminal residue" evidence="11">
    <location>
        <position position="1"/>
    </location>
</feature>
<accession>A0A3S3PAY8</accession>
<dbReference type="InterPro" id="IPR008334">
    <property type="entry name" value="5'-Nucleotdase_C"/>
</dbReference>
<dbReference type="Gene3D" id="3.90.780.10">
    <property type="entry name" value="5'-Nucleotidase, C-terminal domain"/>
    <property type="match status" value="1"/>
</dbReference>
<organism evidence="11 12">
    <name type="scientific">Dinothrombium tinctorium</name>
    <dbReference type="NCBI Taxonomy" id="1965070"/>
    <lineage>
        <taxon>Eukaryota</taxon>
        <taxon>Metazoa</taxon>
        <taxon>Ecdysozoa</taxon>
        <taxon>Arthropoda</taxon>
        <taxon>Chelicerata</taxon>
        <taxon>Arachnida</taxon>
        <taxon>Acari</taxon>
        <taxon>Acariformes</taxon>
        <taxon>Trombidiformes</taxon>
        <taxon>Prostigmata</taxon>
        <taxon>Anystina</taxon>
        <taxon>Parasitengona</taxon>
        <taxon>Trombidioidea</taxon>
        <taxon>Trombidiidae</taxon>
        <taxon>Dinothrombium</taxon>
    </lineage>
</organism>
<dbReference type="Gene3D" id="3.60.21.10">
    <property type="match status" value="1"/>
</dbReference>
<keyword evidence="12" id="KW-1185">Reference proteome</keyword>